<feature type="compositionally biased region" description="Basic and acidic residues" evidence="3">
    <location>
        <begin position="170"/>
        <end position="183"/>
    </location>
</feature>
<evidence type="ECO:0000259" key="4">
    <source>
        <dbReference type="PROSITE" id="PS50102"/>
    </source>
</evidence>
<keyword evidence="1 2" id="KW-0694">RNA-binding</keyword>
<dbReference type="PANTHER" id="PTHR10352">
    <property type="entry name" value="EUKARYOTIC TRANSLATION INITIATION FACTOR 3 SUBUNIT G"/>
    <property type="match status" value="1"/>
</dbReference>
<dbReference type="InterPro" id="IPR000504">
    <property type="entry name" value="RRM_dom"/>
</dbReference>
<dbReference type="Gene3D" id="3.30.70.330">
    <property type="match status" value="5"/>
</dbReference>
<dbReference type="CDD" id="cd12320">
    <property type="entry name" value="RRM6_RBM19_RRM5_MRD1"/>
    <property type="match status" value="1"/>
</dbReference>
<keyword evidence="6" id="KW-1185">Reference proteome</keyword>
<evidence type="ECO:0000313" key="5">
    <source>
        <dbReference type="EMBL" id="PIL26142.1"/>
    </source>
</evidence>
<dbReference type="CDD" id="cd12565">
    <property type="entry name" value="RRM1_MRD1"/>
    <property type="match status" value="1"/>
</dbReference>
<comment type="caution">
    <text evidence="5">The sequence shown here is derived from an EMBL/GenBank/DDBJ whole genome shotgun (WGS) entry which is preliminary data.</text>
</comment>
<feature type="compositionally biased region" description="Acidic residues" evidence="3">
    <location>
        <begin position="230"/>
        <end position="249"/>
    </location>
</feature>
<feature type="region of interest" description="Disordered" evidence="3">
    <location>
        <begin position="347"/>
        <end position="367"/>
    </location>
</feature>
<feature type="domain" description="RRM" evidence="4">
    <location>
        <begin position="454"/>
        <end position="526"/>
    </location>
</feature>
<dbReference type="OrthoDB" id="439639at2759"/>
<feature type="region of interest" description="Disordered" evidence="3">
    <location>
        <begin position="83"/>
        <end position="104"/>
    </location>
</feature>
<dbReference type="Pfam" id="PF00076">
    <property type="entry name" value="RRM_1"/>
    <property type="match status" value="5"/>
</dbReference>
<proteinExistence type="predicted"/>
<dbReference type="InterPro" id="IPR012677">
    <property type="entry name" value="Nucleotide-bd_a/b_plait_sf"/>
</dbReference>
<dbReference type="SUPFAM" id="SSF54928">
    <property type="entry name" value="RNA-binding domain, RBD"/>
    <property type="match status" value="3"/>
</dbReference>
<feature type="domain" description="RRM" evidence="4">
    <location>
        <begin position="576"/>
        <end position="659"/>
    </location>
</feature>
<dbReference type="GO" id="GO:0003723">
    <property type="term" value="F:RNA binding"/>
    <property type="evidence" value="ECO:0007669"/>
    <property type="project" value="UniProtKB-UniRule"/>
</dbReference>
<protein>
    <recommendedName>
        <fullName evidence="4">RRM domain-containing protein</fullName>
    </recommendedName>
</protein>
<evidence type="ECO:0000256" key="2">
    <source>
        <dbReference type="PROSITE-ProRule" id="PRU00176"/>
    </source>
</evidence>
<dbReference type="EMBL" id="AYKW01000045">
    <property type="protein sequence ID" value="PIL26142.1"/>
    <property type="molecule type" value="Genomic_DNA"/>
</dbReference>
<accession>A0A2G8RXB3</accession>
<sequence length="799" mass="87727">MSRLIVKNLPVYLTQERLRKHFAASDGPGGTLTDVKLVLKADGTSRRFGFVGYKSAEEAERAKKWFNRSFVDSSRITVDVVDGAKDAPAPRPNKRPRLGPSPAELEVATKTATKTTKGSKDKLKKGKHAELVDEFMQVMQPRTKGPSWKDIDSVIPSTASTSTDVAINPVEKDKKSKKGKEQESASQRDVGEQPDEQEAFGEPMSDMDWLRRHTRSTLDSVDAPQKVFEQSDDERTDEDDEENEDDNDGPAEPPPDPTRATILQTSRLFLRNLTFACTEGEIRDLFQAHGDVSQVHLVLDPKTQQPKGLAYVTFAQPEQAVAAYEALDKTSFQGRLLHVLPAVDRKGKVEEAEGDGKKRTIKQDRDAKRKATAGKEFNWAMLYMNSDAVVSSIADRMNVSKADILNPESDNAAVKLALAETHIIQETRTFLEQHGVDFSALESSGLRRAARSDRIILVKNIPYGTSAADVRVLFEPHGELRRVLVPPAGTLAVVEFVHPDEGRKAFRAVAYRRMGNSVIYLEKGLEGMFITDEPVAEAAANESATSASAPPVVAPTGLAPVSVAEDNDEPALSAGTTLFVKNLSFSTTPEKLTQIVRHLPDFAFARVQTKPDPARPGARLSMGYGFVGFRTVDGARRGLKSIEGLVLDGHKLVAKWAGRGAEEGEGGATGDKGKAKARTTKMIVKNVPFEATKKDIRELFGAHAQLKSVRLPRKFDHRTRGFAFLEFTTRHEAERAYATLRHTHLLGRHLVLEWAEEGDVDVDKLRERAGAGFGGGAEMPGRKRKLELGNGDVDGDEDA</sequence>
<feature type="region of interest" description="Disordered" evidence="3">
    <location>
        <begin position="160"/>
        <end position="259"/>
    </location>
</feature>
<feature type="domain" description="RRM" evidence="4">
    <location>
        <begin position="680"/>
        <end position="757"/>
    </location>
</feature>
<dbReference type="PROSITE" id="PS50102">
    <property type="entry name" value="RRM"/>
    <property type="match status" value="5"/>
</dbReference>
<feature type="domain" description="RRM" evidence="4">
    <location>
        <begin position="2"/>
        <end position="83"/>
    </location>
</feature>
<dbReference type="STRING" id="1077348.A0A2G8RXB3"/>
<feature type="domain" description="RRM" evidence="4">
    <location>
        <begin position="266"/>
        <end position="344"/>
    </location>
</feature>
<gene>
    <name evidence="5" type="ORF">GSI_11897</name>
</gene>
<dbReference type="SMART" id="SM00360">
    <property type="entry name" value="RRM"/>
    <property type="match status" value="5"/>
</dbReference>
<feature type="region of interest" description="Disordered" evidence="3">
    <location>
        <begin position="770"/>
        <end position="799"/>
    </location>
</feature>
<name>A0A2G8RXB3_9APHY</name>
<evidence type="ECO:0000256" key="3">
    <source>
        <dbReference type="SAM" id="MobiDB-lite"/>
    </source>
</evidence>
<reference evidence="5 6" key="1">
    <citation type="journal article" date="2015" name="Sci. Rep.">
        <title>Chromosome-level genome map provides insights into diverse defense mechanisms in the medicinal fungus Ganoderma sinense.</title>
        <authorList>
            <person name="Zhu Y."/>
            <person name="Xu J."/>
            <person name="Sun C."/>
            <person name="Zhou S."/>
            <person name="Xu H."/>
            <person name="Nelson D.R."/>
            <person name="Qian J."/>
            <person name="Song J."/>
            <person name="Luo H."/>
            <person name="Xiang L."/>
            <person name="Li Y."/>
            <person name="Xu Z."/>
            <person name="Ji A."/>
            <person name="Wang L."/>
            <person name="Lu S."/>
            <person name="Hayward A."/>
            <person name="Sun W."/>
            <person name="Li X."/>
            <person name="Schwartz D.C."/>
            <person name="Wang Y."/>
            <person name="Chen S."/>
        </authorList>
    </citation>
    <scope>NUCLEOTIDE SEQUENCE [LARGE SCALE GENOMIC DNA]</scope>
    <source>
        <strain evidence="5 6">ZZ0214-1</strain>
    </source>
</reference>
<organism evidence="5 6">
    <name type="scientific">Ganoderma sinense ZZ0214-1</name>
    <dbReference type="NCBI Taxonomy" id="1077348"/>
    <lineage>
        <taxon>Eukaryota</taxon>
        <taxon>Fungi</taxon>
        <taxon>Dikarya</taxon>
        <taxon>Basidiomycota</taxon>
        <taxon>Agaricomycotina</taxon>
        <taxon>Agaricomycetes</taxon>
        <taxon>Polyporales</taxon>
        <taxon>Polyporaceae</taxon>
        <taxon>Ganoderma</taxon>
    </lineage>
</organism>
<evidence type="ECO:0000256" key="1">
    <source>
        <dbReference type="ARBA" id="ARBA00022884"/>
    </source>
</evidence>
<dbReference type="InterPro" id="IPR035979">
    <property type="entry name" value="RBD_domain_sf"/>
</dbReference>
<dbReference type="Proteomes" id="UP000230002">
    <property type="component" value="Unassembled WGS sequence"/>
</dbReference>
<evidence type="ECO:0000313" key="6">
    <source>
        <dbReference type="Proteomes" id="UP000230002"/>
    </source>
</evidence>
<dbReference type="AlphaFoldDB" id="A0A2G8RXB3"/>